<dbReference type="SMART" id="SM00028">
    <property type="entry name" value="TPR"/>
    <property type="match status" value="5"/>
</dbReference>
<name>A0ABP0LDP9_9DINO</name>
<comment type="caution">
    <text evidence="4">The sequence shown here is derived from an EMBL/GenBank/DDBJ whole genome shotgun (WGS) entry which is preliminary data.</text>
</comment>
<dbReference type="EMBL" id="CAXAMN010012113">
    <property type="protein sequence ID" value="CAK9037271.1"/>
    <property type="molecule type" value="Genomic_DNA"/>
</dbReference>
<dbReference type="Pfam" id="PF13424">
    <property type="entry name" value="TPR_12"/>
    <property type="match status" value="2"/>
</dbReference>
<dbReference type="InterPro" id="IPR011992">
    <property type="entry name" value="EF-hand-dom_pair"/>
</dbReference>
<organism evidence="4 5">
    <name type="scientific">Durusdinium trenchii</name>
    <dbReference type="NCBI Taxonomy" id="1381693"/>
    <lineage>
        <taxon>Eukaryota</taxon>
        <taxon>Sar</taxon>
        <taxon>Alveolata</taxon>
        <taxon>Dinophyceae</taxon>
        <taxon>Suessiales</taxon>
        <taxon>Symbiodiniaceae</taxon>
        <taxon>Durusdinium</taxon>
    </lineage>
</organism>
<dbReference type="PROSITE" id="PS50222">
    <property type="entry name" value="EF_HAND_2"/>
    <property type="match status" value="1"/>
</dbReference>
<dbReference type="Gene3D" id="1.10.238.10">
    <property type="entry name" value="EF-hand"/>
    <property type="match status" value="1"/>
</dbReference>
<dbReference type="InterPro" id="IPR019734">
    <property type="entry name" value="TPR_rpt"/>
</dbReference>
<gene>
    <name evidence="4" type="ORF">CCMP2556_LOCUS20614</name>
</gene>
<dbReference type="InterPro" id="IPR011990">
    <property type="entry name" value="TPR-like_helical_dom_sf"/>
</dbReference>
<evidence type="ECO:0000256" key="2">
    <source>
        <dbReference type="ARBA" id="ARBA00022803"/>
    </source>
</evidence>
<keyword evidence="5" id="KW-1185">Reference proteome</keyword>
<evidence type="ECO:0000313" key="4">
    <source>
        <dbReference type="EMBL" id="CAK9037271.1"/>
    </source>
</evidence>
<dbReference type="SUPFAM" id="SSF47473">
    <property type="entry name" value="EF-hand"/>
    <property type="match status" value="1"/>
</dbReference>
<accession>A0ABP0LDP9</accession>
<evidence type="ECO:0000259" key="3">
    <source>
        <dbReference type="PROSITE" id="PS50222"/>
    </source>
</evidence>
<feature type="domain" description="EF-hand" evidence="3">
    <location>
        <begin position="87"/>
        <end position="122"/>
    </location>
</feature>
<keyword evidence="2" id="KW-0802">TPR repeat</keyword>
<dbReference type="SUPFAM" id="SSF48452">
    <property type="entry name" value="TPR-like"/>
    <property type="match status" value="1"/>
</dbReference>
<evidence type="ECO:0000313" key="5">
    <source>
        <dbReference type="Proteomes" id="UP001642484"/>
    </source>
</evidence>
<protein>
    <recommendedName>
        <fullName evidence="3">EF-hand domain-containing protein</fullName>
    </recommendedName>
</protein>
<dbReference type="PANTHER" id="PTHR45641:SF19">
    <property type="entry name" value="NEPHROCYSTIN-3"/>
    <property type="match status" value="1"/>
</dbReference>
<evidence type="ECO:0000256" key="1">
    <source>
        <dbReference type="ARBA" id="ARBA00022737"/>
    </source>
</evidence>
<keyword evidence="1" id="KW-0677">Repeat</keyword>
<dbReference type="Gene3D" id="1.25.40.10">
    <property type="entry name" value="Tetratricopeptide repeat domain"/>
    <property type="match status" value="2"/>
</dbReference>
<dbReference type="PANTHER" id="PTHR45641">
    <property type="entry name" value="TETRATRICOPEPTIDE REPEAT PROTEIN (AFU_ORTHOLOGUE AFUA_6G03870)"/>
    <property type="match status" value="1"/>
</dbReference>
<proteinExistence type="predicted"/>
<dbReference type="InterPro" id="IPR002048">
    <property type="entry name" value="EF_hand_dom"/>
</dbReference>
<sequence>MEDMSASIIAICEELADAKGQIPISRLADAMRLLGMNPTDQDVGTLQRRALSVQSMQDDNEDGQLALDSSQFGRLMEDALAQWLAADQAQQLLHDFQVFDKDRTGRMSTQKLVEIMKISGNSFTELELEEMLLNSGVEGGTVDYKDVVYKHFFGARSRSALGDWGLQHRKPDPLQDASALREVAKMKADRGKLQDALGLYRDALVCSPACSSNQPGLAISSSDEALLDGQAAHSTAAATLHDMARLKEMLGEEQEALSLYLRALEIREKVLGPKHFYVATTLDSIANLQDRMGQVAEALDFACRSLSIWERFFGPEHSHVAKILYNLAGRRDFVGDLAGSLDFYQRALSIFQRVNARSEVADALDGIADLKWRSGETDEAILLYNRELSIREELLGVEHPEVVELREFIASLHP</sequence>
<reference evidence="4 5" key="1">
    <citation type="submission" date="2024-02" db="EMBL/GenBank/DDBJ databases">
        <authorList>
            <person name="Chen Y."/>
            <person name="Shah S."/>
            <person name="Dougan E. K."/>
            <person name="Thang M."/>
            <person name="Chan C."/>
        </authorList>
    </citation>
    <scope>NUCLEOTIDE SEQUENCE [LARGE SCALE GENOMIC DNA]</scope>
</reference>
<dbReference type="Proteomes" id="UP001642484">
    <property type="component" value="Unassembled WGS sequence"/>
</dbReference>